<reference evidence="2 3" key="1">
    <citation type="submission" date="2024-02" db="EMBL/GenBank/DDBJ databases">
        <authorList>
            <person name="Chen Y."/>
            <person name="Shah S."/>
            <person name="Dougan E. K."/>
            <person name="Thang M."/>
            <person name="Chan C."/>
        </authorList>
    </citation>
    <scope>NUCLEOTIDE SEQUENCE [LARGE SCALE GENOMIC DNA]</scope>
</reference>
<organism evidence="2 3">
    <name type="scientific">Durusdinium trenchii</name>
    <dbReference type="NCBI Taxonomy" id="1381693"/>
    <lineage>
        <taxon>Eukaryota</taxon>
        <taxon>Sar</taxon>
        <taxon>Alveolata</taxon>
        <taxon>Dinophyceae</taxon>
        <taxon>Suessiales</taxon>
        <taxon>Symbiodiniaceae</taxon>
        <taxon>Durusdinium</taxon>
    </lineage>
</organism>
<feature type="region of interest" description="Disordered" evidence="1">
    <location>
        <begin position="1"/>
        <end position="43"/>
    </location>
</feature>
<name>A0ABP0H9G3_9DINO</name>
<dbReference type="Proteomes" id="UP001642484">
    <property type="component" value="Unassembled WGS sequence"/>
</dbReference>
<gene>
    <name evidence="2" type="ORF">CCMP2556_LOCUS139</name>
</gene>
<comment type="caution">
    <text evidence="2">The sequence shown here is derived from an EMBL/GenBank/DDBJ whole genome shotgun (WGS) entry which is preliminary data.</text>
</comment>
<evidence type="ECO:0000313" key="2">
    <source>
        <dbReference type="EMBL" id="CAK8985460.1"/>
    </source>
</evidence>
<proteinExistence type="predicted"/>
<sequence length="237" mass="26092">MPEGKRNGKSADVRASVSAKQKKLGFTEMEQAPPGPNKEEAEAAARCSLAEKALAQATSEELRSCSPEYLSNFGMLADSGALWSGKHLTRAKEEVQPMLEIVIRGHEELGSHTWYIIDCAVWRPCMEFARSEWRCYRRLAHLRQGLHDPVKELSGHSYAKHFSESPFAYHGAPAGTTARLRAWCQTLCRCINGCDTPPAVVATALRFFGAPAKDPAMIALARSCEEDERGLSIAAEE</sequence>
<accession>A0ABP0H9G3</accession>
<protein>
    <submittedName>
        <fullName evidence="2">Uncharacterized protein</fullName>
    </submittedName>
</protein>
<feature type="compositionally biased region" description="Basic and acidic residues" evidence="1">
    <location>
        <begin position="1"/>
        <end position="12"/>
    </location>
</feature>
<evidence type="ECO:0000256" key="1">
    <source>
        <dbReference type="SAM" id="MobiDB-lite"/>
    </source>
</evidence>
<dbReference type="EMBL" id="CAXAMN010000002">
    <property type="protein sequence ID" value="CAK8985460.1"/>
    <property type="molecule type" value="Genomic_DNA"/>
</dbReference>
<keyword evidence="3" id="KW-1185">Reference proteome</keyword>
<evidence type="ECO:0000313" key="3">
    <source>
        <dbReference type="Proteomes" id="UP001642484"/>
    </source>
</evidence>